<evidence type="ECO:0000256" key="2">
    <source>
        <dbReference type="ARBA" id="ARBA00022448"/>
    </source>
</evidence>
<keyword evidence="9" id="KW-1185">Reference proteome</keyword>
<feature type="transmembrane region" description="Helical" evidence="7">
    <location>
        <begin position="7"/>
        <end position="28"/>
    </location>
</feature>
<feature type="transmembrane region" description="Helical" evidence="7">
    <location>
        <begin position="305"/>
        <end position="323"/>
    </location>
</feature>
<dbReference type="InterPro" id="IPR051327">
    <property type="entry name" value="MATE_MepA_subfamily"/>
</dbReference>
<feature type="transmembrane region" description="Helical" evidence="7">
    <location>
        <begin position="378"/>
        <end position="396"/>
    </location>
</feature>
<organism evidence="8 9">
    <name type="scientific">Peptoniphilus duerdenii ATCC BAA-1640</name>
    <dbReference type="NCBI Taxonomy" id="862517"/>
    <lineage>
        <taxon>Bacteria</taxon>
        <taxon>Bacillati</taxon>
        <taxon>Bacillota</taxon>
        <taxon>Tissierellia</taxon>
        <taxon>Tissierellales</taxon>
        <taxon>Peptoniphilaceae</taxon>
        <taxon>Peptoniphilus</taxon>
    </lineage>
</organism>
<gene>
    <name evidence="8" type="ORF">HMPREF9225_1207</name>
</gene>
<keyword evidence="5 7" id="KW-1133">Transmembrane helix</keyword>
<dbReference type="AlphaFoldDB" id="E0NM18"/>
<keyword evidence="2" id="KW-0813">Transport</keyword>
<dbReference type="PIRSF" id="PIRSF006603">
    <property type="entry name" value="DinF"/>
    <property type="match status" value="1"/>
</dbReference>
<protein>
    <submittedName>
        <fullName evidence="8">MATE efflux family protein</fullName>
    </submittedName>
</protein>
<feature type="transmembrane region" description="Helical" evidence="7">
    <location>
        <begin position="179"/>
        <end position="202"/>
    </location>
</feature>
<evidence type="ECO:0000256" key="4">
    <source>
        <dbReference type="ARBA" id="ARBA00022692"/>
    </source>
</evidence>
<dbReference type="PANTHER" id="PTHR43823:SF3">
    <property type="entry name" value="MULTIDRUG EXPORT PROTEIN MEPA"/>
    <property type="match status" value="1"/>
</dbReference>
<evidence type="ECO:0000256" key="6">
    <source>
        <dbReference type="ARBA" id="ARBA00023136"/>
    </source>
</evidence>
<dbReference type="InterPro" id="IPR002528">
    <property type="entry name" value="MATE_fam"/>
</dbReference>
<reference evidence="8 9" key="1">
    <citation type="submission" date="2010-07" db="EMBL/GenBank/DDBJ databases">
        <authorList>
            <person name="Muzny D."/>
            <person name="Qin X."/>
            <person name="Deng J."/>
            <person name="Jiang H."/>
            <person name="Liu Y."/>
            <person name="Qu J."/>
            <person name="Song X.-Z."/>
            <person name="Zhang L."/>
            <person name="Thornton R."/>
            <person name="Coyle M."/>
            <person name="Francisco L."/>
            <person name="Jackson L."/>
            <person name="Javaid M."/>
            <person name="Korchina V."/>
            <person name="Kovar C."/>
            <person name="Mata R."/>
            <person name="Mathew T."/>
            <person name="Ngo R."/>
            <person name="Nguyen L."/>
            <person name="Nguyen N."/>
            <person name="Okwuonu G."/>
            <person name="Ongeri F."/>
            <person name="Pham C."/>
            <person name="Simmons D."/>
            <person name="Wilczek-Boney K."/>
            <person name="Hale W."/>
            <person name="Jakkamsetti A."/>
            <person name="Pham P."/>
            <person name="Ruth R."/>
            <person name="San Lucas F."/>
            <person name="Warren J."/>
            <person name="Zhang J."/>
            <person name="Zhao Z."/>
            <person name="Zhou C."/>
            <person name="Zhu D."/>
            <person name="Lee S."/>
            <person name="Bess C."/>
            <person name="Blankenburg K."/>
            <person name="Forbes L."/>
            <person name="Fu Q."/>
            <person name="Gubbala S."/>
            <person name="Hirani K."/>
            <person name="Jayaseelan J.C."/>
            <person name="Lara F."/>
            <person name="Munidasa M."/>
            <person name="Palculict T."/>
            <person name="Patil S."/>
            <person name="Pu L.-L."/>
            <person name="Saada N."/>
            <person name="Tang L."/>
            <person name="Weissenberger G."/>
            <person name="Zhu Y."/>
            <person name="Hemphill L."/>
            <person name="Shang Y."/>
            <person name="Youmans B."/>
            <person name="Ayvaz T."/>
            <person name="Ross M."/>
            <person name="Santibanez J."/>
            <person name="Aqrawi P."/>
            <person name="Gross S."/>
            <person name="Joshi V."/>
            <person name="Fowler G."/>
            <person name="Nazareth L."/>
            <person name="Reid J."/>
            <person name="Worley K."/>
            <person name="Petrosino J."/>
            <person name="Highlander S."/>
            <person name="Gibbs R."/>
        </authorList>
    </citation>
    <scope>NUCLEOTIDE SEQUENCE [LARGE SCALE GENOMIC DNA]</scope>
    <source>
        <strain evidence="8 9">ATCC BAA-1640</strain>
    </source>
</reference>
<dbReference type="STRING" id="862517.HMPREF9225_1207"/>
<feature type="transmembrane region" description="Helical" evidence="7">
    <location>
        <begin position="40"/>
        <end position="60"/>
    </location>
</feature>
<feature type="transmembrane region" description="Helical" evidence="7">
    <location>
        <begin position="257"/>
        <end position="285"/>
    </location>
</feature>
<dbReference type="HOGENOM" id="CLU_012893_0_2_9"/>
<evidence type="ECO:0000256" key="3">
    <source>
        <dbReference type="ARBA" id="ARBA00022475"/>
    </source>
</evidence>
<evidence type="ECO:0000256" key="7">
    <source>
        <dbReference type="SAM" id="Phobius"/>
    </source>
</evidence>
<dbReference type="OrthoDB" id="9808954at2"/>
<feature type="transmembrane region" description="Helical" evidence="7">
    <location>
        <begin position="343"/>
        <end position="366"/>
    </location>
</feature>
<evidence type="ECO:0000313" key="8">
    <source>
        <dbReference type="EMBL" id="EFM25073.1"/>
    </source>
</evidence>
<dbReference type="GO" id="GO:0015297">
    <property type="term" value="F:antiporter activity"/>
    <property type="evidence" value="ECO:0007669"/>
    <property type="project" value="InterPro"/>
</dbReference>
<comment type="caution">
    <text evidence="8">The sequence shown here is derived from an EMBL/GenBank/DDBJ whole genome shotgun (WGS) entry which is preliminary data.</text>
</comment>
<dbReference type="RefSeq" id="WP_008902021.1">
    <property type="nucleotide sequence ID" value="NZ_GL397071.1"/>
</dbReference>
<dbReference type="GO" id="GO:0005886">
    <property type="term" value="C:plasma membrane"/>
    <property type="evidence" value="ECO:0007669"/>
    <property type="project" value="UniProtKB-SubCell"/>
</dbReference>
<dbReference type="Pfam" id="PF01554">
    <property type="entry name" value="MatE"/>
    <property type="match status" value="2"/>
</dbReference>
<feature type="transmembrane region" description="Helical" evidence="7">
    <location>
        <begin position="223"/>
        <end position="245"/>
    </location>
</feature>
<dbReference type="Proteomes" id="UP000003280">
    <property type="component" value="Unassembled WGS sequence"/>
</dbReference>
<evidence type="ECO:0000256" key="5">
    <source>
        <dbReference type="ARBA" id="ARBA00022989"/>
    </source>
</evidence>
<keyword evidence="6 7" id="KW-0472">Membrane</keyword>
<evidence type="ECO:0000256" key="1">
    <source>
        <dbReference type="ARBA" id="ARBA00004651"/>
    </source>
</evidence>
<keyword evidence="4 7" id="KW-0812">Transmembrane</keyword>
<feature type="transmembrane region" description="Helical" evidence="7">
    <location>
        <begin position="81"/>
        <end position="104"/>
    </location>
</feature>
<dbReference type="InterPro" id="IPR048279">
    <property type="entry name" value="MdtK-like"/>
</dbReference>
<keyword evidence="3" id="KW-1003">Cell membrane</keyword>
<comment type="subcellular location">
    <subcellularLocation>
        <location evidence="1">Cell membrane</location>
        <topology evidence="1">Multi-pass membrane protein</topology>
    </subcellularLocation>
</comment>
<feature type="transmembrane region" description="Helical" evidence="7">
    <location>
        <begin position="124"/>
        <end position="141"/>
    </location>
</feature>
<feature type="transmembrane region" description="Helical" evidence="7">
    <location>
        <begin position="153"/>
        <end position="173"/>
    </location>
</feature>
<dbReference type="GO" id="GO:0042910">
    <property type="term" value="F:xenobiotic transmembrane transporter activity"/>
    <property type="evidence" value="ECO:0007669"/>
    <property type="project" value="InterPro"/>
</dbReference>
<dbReference type="EMBL" id="AEEH01000044">
    <property type="protein sequence ID" value="EFM25073.1"/>
    <property type="molecule type" value="Genomic_DNA"/>
</dbReference>
<sequence length="433" mass="48215">MKRYLKFIIPSVLSMWVFALYSMVDGFFVSNYVGEVEFSAVNISMPIITLFFATGILFSIGTQAKVGMNLGKGDFNLANKIFSTSIVSLIFIGMLFSGVIYILLDRIIYILGASDATSEFVREYLKAIVPFGMFFMLSYQLEVLVKVDGAPHISALSVIIAAVSNIVLDYLFIVELHMGIFGAALATGIAQAISSFSFILYFSRKTGRLRFVKNFDFSILKSTLPLGVGDAISEVAIGFTVFLFNVNLFKVYGEDAVIAYTVISYVSVLVTVTMTGVAQGLAPIFSFDYGKRDYKKIRKFVERGVITIILISIIFIFVAHKFAEPIVNIFLGADSGVLHETSIALARYSWAYPFIGLNGLMVTFFASLGRGRLATTLSVLRTPILVSLVMFVFRTFMPDYFLWYVLAFSEGLVFPLGVYFVNRFIIKPIKYQL</sequence>
<name>E0NM18_9FIRM</name>
<dbReference type="PANTHER" id="PTHR43823">
    <property type="entry name" value="SPORULATION PROTEIN YKVU"/>
    <property type="match status" value="1"/>
</dbReference>
<accession>E0NM18</accession>
<proteinExistence type="predicted"/>
<evidence type="ECO:0000313" key="9">
    <source>
        <dbReference type="Proteomes" id="UP000003280"/>
    </source>
</evidence>
<feature type="transmembrane region" description="Helical" evidence="7">
    <location>
        <begin position="402"/>
        <end position="421"/>
    </location>
</feature>
<dbReference type="eggNOG" id="COG0534">
    <property type="taxonomic scope" value="Bacteria"/>
</dbReference>